<proteinExistence type="predicted"/>
<evidence type="ECO:0000313" key="2">
    <source>
        <dbReference type="Proteomes" id="UP000541444"/>
    </source>
</evidence>
<dbReference type="Proteomes" id="UP000541444">
    <property type="component" value="Unassembled WGS sequence"/>
</dbReference>
<dbReference type="OrthoDB" id="1924068at2759"/>
<protein>
    <recommendedName>
        <fullName evidence="3">DUF4283 domain-containing protein</fullName>
    </recommendedName>
</protein>
<evidence type="ECO:0000313" key="1">
    <source>
        <dbReference type="EMBL" id="KAF6165530.1"/>
    </source>
</evidence>
<dbReference type="InterPro" id="IPR040256">
    <property type="entry name" value="At4g02000-like"/>
</dbReference>
<dbReference type="EMBL" id="JACGCM010000846">
    <property type="protein sequence ID" value="KAF6165530.1"/>
    <property type="molecule type" value="Genomic_DNA"/>
</dbReference>
<keyword evidence="2" id="KW-1185">Reference proteome</keyword>
<dbReference type="AlphaFoldDB" id="A0A7J7NEV8"/>
<organism evidence="1 2">
    <name type="scientific">Kingdonia uniflora</name>
    <dbReference type="NCBI Taxonomy" id="39325"/>
    <lineage>
        <taxon>Eukaryota</taxon>
        <taxon>Viridiplantae</taxon>
        <taxon>Streptophyta</taxon>
        <taxon>Embryophyta</taxon>
        <taxon>Tracheophyta</taxon>
        <taxon>Spermatophyta</taxon>
        <taxon>Magnoliopsida</taxon>
        <taxon>Ranunculales</taxon>
        <taxon>Circaeasteraceae</taxon>
        <taxon>Kingdonia</taxon>
    </lineage>
</organism>
<dbReference type="PANTHER" id="PTHR31286:SF60">
    <property type="entry name" value="PROTEIN, PUTATIVE-RELATED"/>
    <property type="match status" value="1"/>
</dbReference>
<accession>A0A7J7NEV8</accession>
<reference evidence="1 2" key="1">
    <citation type="journal article" date="2020" name="IScience">
        <title>Genome Sequencing of the Endangered Kingdonia uniflora (Circaeasteraceae, Ranunculales) Reveals Potential Mechanisms of Evolutionary Specialization.</title>
        <authorList>
            <person name="Sun Y."/>
            <person name="Deng T."/>
            <person name="Zhang A."/>
            <person name="Moore M.J."/>
            <person name="Landis J.B."/>
            <person name="Lin N."/>
            <person name="Zhang H."/>
            <person name="Zhang X."/>
            <person name="Huang J."/>
            <person name="Zhang X."/>
            <person name="Sun H."/>
            <person name="Wang H."/>
        </authorList>
    </citation>
    <scope>NUCLEOTIDE SEQUENCE [LARGE SCALE GENOMIC DNA]</scope>
    <source>
        <strain evidence="1">TB1705</strain>
        <tissue evidence="1">Leaf</tissue>
    </source>
</reference>
<evidence type="ECO:0008006" key="3">
    <source>
        <dbReference type="Google" id="ProtNLM"/>
    </source>
</evidence>
<sequence>MDLWEMEMTSKVKALYNEKKSTFAYLLKAKPTDLSTLPIPRMRGEFLAIRIPEAGFLRGVERYKFSLIGRLDLMKVKLVVARTKAMSKWSLAGNYQFIPLSKGYFTILLDNESDKLRIWSGGPWHIEVGNPVQVNRSTLCQNTGFYASVLVDVDFSKPIPSKIMVEQEGFEFCQEIQLGKVPKICSHCKVVGHLVSECRDVEKAIEK</sequence>
<gene>
    <name evidence="1" type="ORF">GIB67_015853</name>
</gene>
<name>A0A7J7NEV8_9MAGN</name>
<comment type="caution">
    <text evidence="1">The sequence shown here is derived from an EMBL/GenBank/DDBJ whole genome shotgun (WGS) entry which is preliminary data.</text>
</comment>
<dbReference type="PANTHER" id="PTHR31286">
    <property type="entry name" value="GLYCINE-RICH CELL WALL STRUCTURAL PROTEIN 1.8-LIKE"/>
    <property type="match status" value="1"/>
</dbReference>